<dbReference type="InterPro" id="IPR035418">
    <property type="entry name" value="AraC-bd_2"/>
</dbReference>
<protein>
    <submittedName>
        <fullName evidence="5">AraC family transcriptional regulator</fullName>
    </submittedName>
</protein>
<keyword evidence="3" id="KW-0804">Transcription</keyword>
<keyword evidence="1" id="KW-0805">Transcription regulation</keyword>
<dbReference type="EMBL" id="QANS01000005">
    <property type="protein sequence ID" value="PTU30446.1"/>
    <property type="molecule type" value="Genomic_DNA"/>
</dbReference>
<feature type="domain" description="HTH araC/xylS-type" evidence="4">
    <location>
        <begin position="216"/>
        <end position="317"/>
    </location>
</feature>
<evidence type="ECO:0000259" key="4">
    <source>
        <dbReference type="PROSITE" id="PS01124"/>
    </source>
</evidence>
<dbReference type="AlphaFoldDB" id="A0A2T5MCZ7"/>
<dbReference type="InterPro" id="IPR009057">
    <property type="entry name" value="Homeodomain-like_sf"/>
</dbReference>
<dbReference type="Pfam" id="PF14525">
    <property type="entry name" value="AraC_binding_2"/>
    <property type="match status" value="1"/>
</dbReference>
<dbReference type="PANTHER" id="PTHR43280:SF31">
    <property type="entry name" value="TRANSCRIPTIONAL REGULATORY PROTEIN"/>
    <property type="match status" value="1"/>
</dbReference>
<gene>
    <name evidence="5" type="ORF">CJD38_13060</name>
</gene>
<dbReference type="GO" id="GO:0003700">
    <property type="term" value="F:DNA-binding transcription factor activity"/>
    <property type="evidence" value="ECO:0007669"/>
    <property type="project" value="InterPro"/>
</dbReference>
<organism evidence="5 6">
    <name type="scientific">Stenotrophobium rhamnosiphilum</name>
    <dbReference type="NCBI Taxonomy" id="2029166"/>
    <lineage>
        <taxon>Bacteria</taxon>
        <taxon>Pseudomonadati</taxon>
        <taxon>Pseudomonadota</taxon>
        <taxon>Gammaproteobacteria</taxon>
        <taxon>Nevskiales</taxon>
        <taxon>Nevskiaceae</taxon>
        <taxon>Stenotrophobium</taxon>
    </lineage>
</organism>
<accession>A0A2T5MCZ7</accession>
<reference evidence="5 6" key="1">
    <citation type="submission" date="2018-04" db="EMBL/GenBank/DDBJ databases">
        <title>Novel species isolated from glacier.</title>
        <authorList>
            <person name="Liu Q."/>
            <person name="Xin Y.-H."/>
        </authorList>
    </citation>
    <scope>NUCLEOTIDE SEQUENCE [LARGE SCALE GENOMIC DNA]</scope>
    <source>
        <strain evidence="5 6">GT1R17</strain>
    </source>
</reference>
<dbReference type="PRINTS" id="PR00032">
    <property type="entry name" value="HTHARAC"/>
</dbReference>
<dbReference type="Gene3D" id="1.10.10.60">
    <property type="entry name" value="Homeodomain-like"/>
    <property type="match status" value="1"/>
</dbReference>
<name>A0A2T5MCZ7_9GAMM</name>
<keyword evidence="2" id="KW-0238">DNA-binding</keyword>
<evidence type="ECO:0000313" key="5">
    <source>
        <dbReference type="EMBL" id="PTU30446.1"/>
    </source>
</evidence>
<dbReference type="Proteomes" id="UP000244248">
    <property type="component" value="Unassembled WGS sequence"/>
</dbReference>
<dbReference type="OrthoDB" id="9816461at2"/>
<comment type="caution">
    <text evidence="5">The sequence shown here is derived from an EMBL/GenBank/DDBJ whole genome shotgun (WGS) entry which is preliminary data.</text>
</comment>
<dbReference type="RefSeq" id="WP_107940817.1">
    <property type="nucleotide sequence ID" value="NZ_QANS01000005.1"/>
</dbReference>
<dbReference type="PANTHER" id="PTHR43280">
    <property type="entry name" value="ARAC-FAMILY TRANSCRIPTIONAL REGULATOR"/>
    <property type="match status" value="1"/>
</dbReference>
<dbReference type="PROSITE" id="PS00041">
    <property type="entry name" value="HTH_ARAC_FAMILY_1"/>
    <property type="match status" value="1"/>
</dbReference>
<keyword evidence="6" id="KW-1185">Reference proteome</keyword>
<dbReference type="PROSITE" id="PS01124">
    <property type="entry name" value="HTH_ARAC_FAMILY_2"/>
    <property type="match status" value="1"/>
</dbReference>
<dbReference type="InterPro" id="IPR018060">
    <property type="entry name" value="HTH_AraC"/>
</dbReference>
<evidence type="ECO:0000256" key="3">
    <source>
        <dbReference type="ARBA" id="ARBA00023163"/>
    </source>
</evidence>
<evidence type="ECO:0000313" key="6">
    <source>
        <dbReference type="Proteomes" id="UP000244248"/>
    </source>
</evidence>
<dbReference type="GO" id="GO:0043565">
    <property type="term" value="F:sequence-specific DNA binding"/>
    <property type="evidence" value="ECO:0007669"/>
    <property type="project" value="InterPro"/>
</dbReference>
<sequence length="335" mass="37820">METLFAFDKRNYQNCQDSFRGPRNSEYYTGDYSIEPGSVIDVRADRRTIGFCSIIRLRSRTRQLFRRTWDHIRNDGTDVATLCFVKRGRVSISHQLGDTIANTGDFVITKSITPFSVDSQPGEDGVSELLHLTVPMQMLRRVLRDDIKVGFCVPAGGRKFALAERILSDLFEDQDEIDGQVAEQLVESALSVIVDAIKDHGTVAPERQGLADKRLQDVLRFIETHLSDSKLSVAYVAEGCGISPRYLSLLLKRQGSPFSMLLWNKRLQMARQWLADSAHGKSTISEIAYRIGFKNPAHFSRIFKREFKVSPRKYRADAGVELTSTLVVDGGDSRH</sequence>
<evidence type="ECO:0000256" key="1">
    <source>
        <dbReference type="ARBA" id="ARBA00023015"/>
    </source>
</evidence>
<dbReference type="SUPFAM" id="SSF46689">
    <property type="entry name" value="Homeodomain-like"/>
    <property type="match status" value="1"/>
</dbReference>
<dbReference type="SMART" id="SM00342">
    <property type="entry name" value="HTH_ARAC"/>
    <property type="match status" value="1"/>
</dbReference>
<evidence type="ECO:0000256" key="2">
    <source>
        <dbReference type="ARBA" id="ARBA00023125"/>
    </source>
</evidence>
<dbReference type="Pfam" id="PF12833">
    <property type="entry name" value="HTH_18"/>
    <property type="match status" value="1"/>
</dbReference>
<dbReference type="InterPro" id="IPR020449">
    <property type="entry name" value="Tscrpt_reg_AraC-type_HTH"/>
</dbReference>
<proteinExistence type="predicted"/>
<dbReference type="InterPro" id="IPR018062">
    <property type="entry name" value="HTH_AraC-typ_CS"/>
</dbReference>